<name>C7NMR1_HALUD</name>
<sequence>MTRVAVLGCGYVGCELARQLGDAGHHVVGVRRSKSGLAAVEAAGADPVRADVTDGDSLASVPDVEWIVFAASAGGRDADAARETYVEGLRTAIDHFADRDSPPDRFVYTSSTGVYGDHDGEWVDEETAIDPGDERTEILAEAERLARDRPPAGVDGTVARFAGLYGPDRYRLQRYLDGPVTAGVLNMVHRDDAAGAVRFLLERDRGRGAIVNLVDDEPVEKWGFADWLAEQAGVEFPPKQTVEQRLADVDSTSTRRRIRATKRVSNERLREYGYEFAFPTYRAGYRAAIDRFRTDETDP</sequence>
<dbReference type="GeneID" id="8383473"/>
<dbReference type="InterPro" id="IPR051783">
    <property type="entry name" value="NAD(P)-dependent_oxidoreduct"/>
</dbReference>
<dbReference type="CDD" id="cd05266">
    <property type="entry name" value="SDR_a4"/>
    <property type="match status" value="1"/>
</dbReference>
<dbReference type="InterPro" id="IPR036291">
    <property type="entry name" value="NAD(P)-bd_dom_sf"/>
</dbReference>
<evidence type="ECO:0000313" key="3">
    <source>
        <dbReference type="Proteomes" id="UP000002071"/>
    </source>
</evidence>
<dbReference type="Pfam" id="PF01370">
    <property type="entry name" value="Epimerase"/>
    <property type="match status" value="1"/>
</dbReference>
<dbReference type="SUPFAM" id="SSF51735">
    <property type="entry name" value="NAD(P)-binding Rossmann-fold domains"/>
    <property type="match status" value="1"/>
</dbReference>
<accession>C7NMR1</accession>
<dbReference type="STRING" id="519442.Huta_1198"/>
<feature type="domain" description="NAD-dependent epimerase/dehydratase" evidence="1">
    <location>
        <begin position="6"/>
        <end position="171"/>
    </location>
</feature>
<dbReference type="Proteomes" id="UP000002071">
    <property type="component" value="Chromosome"/>
</dbReference>
<dbReference type="eggNOG" id="arCOG03095">
    <property type="taxonomic scope" value="Archaea"/>
</dbReference>
<dbReference type="GO" id="GO:0004029">
    <property type="term" value="F:aldehyde dehydrogenase (NAD+) activity"/>
    <property type="evidence" value="ECO:0007669"/>
    <property type="project" value="TreeGrafter"/>
</dbReference>
<keyword evidence="3" id="KW-1185">Reference proteome</keyword>
<dbReference type="EMBL" id="CP001687">
    <property type="protein sequence ID" value="ACV11374.1"/>
    <property type="molecule type" value="Genomic_DNA"/>
</dbReference>
<dbReference type="PANTHER" id="PTHR48079">
    <property type="entry name" value="PROTEIN YEEZ"/>
    <property type="match status" value="1"/>
</dbReference>
<dbReference type="HOGENOM" id="CLU_007383_11_4_2"/>
<evidence type="ECO:0000259" key="1">
    <source>
        <dbReference type="Pfam" id="PF01370"/>
    </source>
</evidence>
<dbReference type="GO" id="GO:0005737">
    <property type="term" value="C:cytoplasm"/>
    <property type="evidence" value="ECO:0007669"/>
    <property type="project" value="TreeGrafter"/>
</dbReference>
<dbReference type="Gene3D" id="3.40.50.720">
    <property type="entry name" value="NAD(P)-binding Rossmann-like Domain"/>
    <property type="match status" value="1"/>
</dbReference>
<proteinExistence type="predicted"/>
<dbReference type="KEGG" id="hut:Huta_1198"/>
<reference evidence="2 3" key="1">
    <citation type="journal article" date="2009" name="Stand. Genomic Sci.">
        <title>Complete genome sequence of Halorhabdus utahensis type strain (AX-2).</title>
        <authorList>
            <person name="Anderson I."/>
            <person name="Tindall B.J."/>
            <person name="Pomrenke H."/>
            <person name="Goker M."/>
            <person name="Lapidus A."/>
            <person name="Nolan M."/>
            <person name="Copeland A."/>
            <person name="Glavina Del Rio T."/>
            <person name="Chen F."/>
            <person name="Tice H."/>
            <person name="Cheng J.F."/>
            <person name="Lucas S."/>
            <person name="Chertkov O."/>
            <person name="Bruce D."/>
            <person name="Brettin T."/>
            <person name="Detter J.C."/>
            <person name="Han C."/>
            <person name="Goodwin L."/>
            <person name="Land M."/>
            <person name="Hauser L."/>
            <person name="Chang Y.J."/>
            <person name="Jeffries C.D."/>
            <person name="Pitluck S."/>
            <person name="Pati A."/>
            <person name="Mavromatis K."/>
            <person name="Ivanova N."/>
            <person name="Ovchinnikova G."/>
            <person name="Chen A."/>
            <person name="Palaniappan K."/>
            <person name="Chain P."/>
            <person name="Rohde M."/>
            <person name="Bristow J."/>
            <person name="Eisen J.A."/>
            <person name="Markowitz V."/>
            <person name="Hugenholtz P."/>
            <person name="Kyrpides N.C."/>
            <person name="Klenk H.P."/>
        </authorList>
    </citation>
    <scope>NUCLEOTIDE SEQUENCE [LARGE SCALE GENOMIC DNA]</scope>
    <source>
        <strain evidence="3">DSM 12940 / JCM 11049 / AX-2</strain>
    </source>
</reference>
<evidence type="ECO:0000313" key="2">
    <source>
        <dbReference type="EMBL" id="ACV11374.1"/>
    </source>
</evidence>
<dbReference type="InterPro" id="IPR001509">
    <property type="entry name" value="Epimerase_deHydtase"/>
</dbReference>
<gene>
    <name evidence="2" type="ordered locus">Huta_1198</name>
</gene>
<organism evidence="2 3">
    <name type="scientific">Halorhabdus utahensis (strain DSM 12940 / JCM 11049 / AX-2)</name>
    <dbReference type="NCBI Taxonomy" id="519442"/>
    <lineage>
        <taxon>Archaea</taxon>
        <taxon>Methanobacteriati</taxon>
        <taxon>Methanobacteriota</taxon>
        <taxon>Stenosarchaea group</taxon>
        <taxon>Halobacteria</taxon>
        <taxon>Halobacteriales</taxon>
        <taxon>Haloarculaceae</taxon>
        <taxon>Halorhabdus</taxon>
    </lineage>
</organism>
<dbReference type="RefSeq" id="WP_015788949.1">
    <property type="nucleotide sequence ID" value="NC_013158.1"/>
</dbReference>
<dbReference type="PANTHER" id="PTHR48079:SF6">
    <property type="entry name" value="NAD(P)-BINDING DOMAIN-CONTAINING PROTEIN-RELATED"/>
    <property type="match status" value="1"/>
</dbReference>
<dbReference type="OrthoDB" id="312526at2157"/>
<protein>
    <submittedName>
        <fullName evidence="2">NAD-dependent epimerase/dehydratase</fullName>
    </submittedName>
</protein>
<dbReference type="AlphaFoldDB" id="C7NMR1"/>